<protein>
    <submittedName>
        <fullName evidence="1">ATP binding</fullName>
        <ecNumber evidence="1">2.7.11.25</ecNumber>
    </submittedName>
</protein>
<dbReference type="Proteomes" id="UP001140234">
    <property type="component" value="Unassembled WGS sequence"/>
</dbReference>
<dbReference type="EC" id="2.7.11.25" evidence="1"/>
<gene>
    <name evidence="1" type="primary">STE11_2</name>
    <name evidence="1" type="ORF">IWQ57_005307</name>
</gene>
<sequence>RRLSTAQSVGGGSRSGRGHGKKKTWIKGAPIASGSFGSVYFGMNTRTGVIMAVKEVDLPKPGSVSMSRNQRMADALRHELDLLKGLDHRNVVKYLGTDMDDVHLYIFLEYVSGGSVSSALASFGMFPESLVRTYTGQIIEGLVYLHEQGIIHRDIKGGNVLIDQDGSVKISDFGISKRVDEVVVAAVSKAGRRASLQGSVFWMAPEVVKDTQYTVKGDVWSLGCLVIEMMTGAHPFPELDQMQALYTIGQRGRPQIPDGISPTGQDFLEQALQVDLDMRPTAKDLAPHAFVCTEDDPPSPSP</sequence>
<proteinExistence type="predicted"/>
<evidence type="ECO:0000313" key="1">
    <source>
        <dbReference type="EMBL" id="KAJ2764094.1"/>
    </source>
</evidence>
<evidence type="ECO:0000313" key="2">
    <source>
        <dbReference type="Proteomes" id="UP001140234"/>
    </source>
</evidence>
<feature type="non-terminal residue" evidence="1">
    <location>
        <position position="1"/>
    </location>
</feature>
<comment type="caution">
    <text evidence="1">The sequence shown here is derived from an EMBL/GenBank/DDBJ whole genome shotgun (WGS) entry which is preliminary data.</text>
</comment>
<accession>A0ACC1JND3</accession>
<keyword evidence="1" id="KW-0808">Transferase</keyword>
<dbReference type="EMBL" id="JANBUJ010002485">
    <property type="protein sequence ID" value="KAJ2764094.1"/>
    <property type="molecule type" value="Genomic_DNA"/>
</dbReference>
<name>A0ACC1JND3_9FUNG</name>
<organism evidence="1 2">
    <name type="scientific">Coemansia nantahalensis</name>
    <dbReference type="NCBI Taxonomy" id="2789366"/>
    <lineage>
        <taxon>Eukaryota</taxon>
        <taxon>Fungi</taxon>
        <taxon>Fungi incertae sedis</taxon>
        <taxon>Zoopagomycota</taxon>
        <taxon>Kickxellomycotina</taxon>
        <taxon>Kickxellomycetes</taxon>
        <taxon>Kickxellales</taxon>
        <taxon>Kickxellaceae</taxon>
        <taxon>Coemansia</taxon>
    </lineage>
</organism>
<keyword evidence="2" id="KW-1185">Reference proteome</keyword>
<reference evidence="1" key="1">
    <citation type="submission" date="2022-07" db="EMBL/GenBank/DDBJ databases">
        <title>Phylogenomic reconstructions and comparative analyses of Kickxellomycotina fungi.</title>
        <authorList>
            <person name="Reynolds N.K."/>
            <person name="Stajich J.E."/>
            <person name="Barry K."/>
            <person name="Grigoriev I.V."/>
            <person name="Crous P."/>
            <person name="Smith M.E."/>
        </authorList>
    </citation>
    <scope>NUCLEOTIDE SEQUENCE</scope>
    <source>
        <strain evidence="1">CBS 109366</strain>
    </source>
</reference>